<dbReference type="InterPro" id="IPR013126">
    <property type="entry name" value="Hsp_70_fam"/>
</dbReference>
<comment type="caution">
    <text evidence="7">The sequence shown here is derived from an EMBL/GenBank/DDBJ whole genome shotgun (WGS) entry which is preliminary data.</text>
</comment>
<feature type="region of interest" description="Disordered" evidence="5">
    <location>
        <begin position="997"/>
        <end position="1033"/>
    </location>
</feature>
<dbReference type="InterPro" id="IPR013103">
    <property type="entry name" value="RVT_2"/>
</dbReference>
<dbReference type="FunFam" id="3.90.640.10:FF:000003">
    <property type="entry name" value="Molecular chaperone DnaK"/>
    <property type="match status" value="1"/>
</dbReference>
<accession>A0A813C3S7</accession>
<dbReference type="FunFam" id="3.30.420.40:FF:000028">
    <property type="entry name" value="heat shock 70 kDa protein-like"/>
    <property type="match status" value="1"/>
</dbReference>
<dbReference type="SUPFAM" id="SSF53098">
    <property type="entry name" value="Ribonuclease H-like"/>
    <property type="match status" value="1"/>
</dbReference>
<feature type="region of interest" description="Disordered" evidence="5">
    <location>
        <begin position="1178"/>
        <end position="1208"/>
    </location>
</feature>
<keyword evidence="3" id="KW-0067">ATP-binding</keyword>
<feature type="compositionally biased region" description="Basic and acidic residues" evidence="5">
    <location>
        <begin position="997"/>
        <end position="1012"/>
    </location>
</feature>
<feature type="non-terminal residue" evidence="7">
    <location>
        <position position="1"/>
    </location>
</feature>
<feature type="region of interest" description="Disordered" evidence="5">
    <location>
        <begin position="1587"/>
        <end position="1606"/>
    </location>
</feature>
<dbReference type="FunFam" id="2.60.34.10:FF:000016">
    <property type="entry name" value="Heat shock protein 70"/>
    <property type="match status" value="1"/>
</dbReference>
<feature type="coiled-coil region" evidence="4">
    <location>
        <begin position="725"/>
        <end position="752"/>
    </location>
</feature>
<dbReference type="SMART" id="SM00225">
    <property type="entry name" value="BTB"/>
    <property type="match status" value="1"/>
</dbReference>
<keyword evidence="2" id="KW-0547">Nucleotide-binding</keyword>
<dbReference type="CDD" id="cd18316">
    <property type="entry name" value="BTB_POZ_KCTD-like"/>
    <property type="match status" value="1"/>
</dbReference>
<dbReference type="InterPro" id="IPR011042">
    <property type="entry name" value="6-blade_b-propeller_TolB-like"/>
</dbReference>
<dbReference type="InterPro" id="IPR011333">
    <property type="entry name" value="SKP1/BTB/POZ_sf"/>
</dbReference>
<evidence type="ECO:0000256" key="3">
    <source>
        <dbReference type="ARBA" id="ARBA00022840"/>
    </source>
</evidence>
<dbReference type="Pfam" id="PF00012">
    <property type="entry name" value="HSP70"/>
    <property type="match status" value="2"/>
</dbReference>
<dbReference type="SUPFAM" id="SSF53067">
    <property type="entry name" value="Actin-like ATPase domain"/>
    <property type="match status" value="2"/>
</dbReference>
<feature type="region of interest" description="Disordered" evidence="5">
    <location>
        <begin position="1923"/>
        <end position="1946"/>
    </location>
</feature>
<sequence length="3164" mass="346487">TGNEQYFDGASARQMPASFKVVAGTGQPGPLVSEAPALHAAINNPLKVKVSKTGDIIFLEAGNRALRMLERSTGKLITLSSAVDAPDGLALTPQGTAFIAEGRSSEVLQFRPSSSIEWNWGTCAGTGESASLPLPRHLIPNTAGVWPGLGKGQVYGPALAAQLARPQGLCWVPGYGLLICDVQCHAIFLVRRVDPWAWHRTLAALEEERRGLAEELRGRQLRIEEERSALGYDQERLQILTGHREPEDDLIALNVGGEVFTTRRSTLCVFDDSYLSNLFSGRWEASIEKDSGGRYFLDFDPVCFRLLLNILRTKRFESQRAPFPLPKVPPEKEEQFWHLVEYFGLTEAFQEVEAAAAASAAARRPKTNEDSTSPSQPALGASLMQSAGALLRTLRQAAGEPPGPGGASEAHAPPAVAGQAFSPDMTATVTETQAFATFPTTGPDEFAAVAEPQRAAPEVASTTTFISAASQESLIAIPSEDSFTVAFHSIEHCLHAGHESESVGLFPPYPDYSTVLQCWLKLSQRLATSDFLRFAIKMAPKAGTAAVACAGLAGLGFVASPDSGNRRVPVAVKASAKASPEAGAGGAGAFTVGTAAATAGAMAVSTRRKGRASRVASRAEVAPGEKVLRKLSGDAGTYLSAKVQKAVVTVPAYFNDAQRQTTKASNETILVFDLGGGTFDVSVLAVGDGVCEVLATDGDTHLGGDDKVIVDWLAEDFQKTEGIDLLKDRQALQRLTEAAEKAKIELSRVQEAKISLPFITADATGPKHIEQSLSRAKFEQRASKLIARCRTPVENALKDSKLSASDINEIVLVGGSTRIPSIQALASELVGGKKHNQSVNPDEVVAVGAAVQAGVLAGDMKDSVLLDVTPLSLAVETLGCVATVLIARNTTIPTKKTEVFSTATDSQPSVEIVVLQGERQFATDNKILGTFRLDGVPPAKRGVPQIEVTFDLDANSILNVGAKDRGTGKEQTITIAGSSTLDKTDVDKMVQVPADLKASDPKLQALKDKARSAEGAAQGESGAPPPGDAKAKDDVIDVDGQCRMADTDTKTLYREEKEKAVLRFSLPLAGDLSVGTGAYVRHGPGVDAFETSDMARDPEQHREPLESFSDAPKTDDYGDMALHPGPQSRTRAGPPPDSEGQASEVGEWAESERPTDDPIVDPDHFDFDVYRRRAGARGLPLRRDPPQHVRNAPVLPQHHRGKLGSRTTDAAKQVKTAPEADEPEHPAYLEAAALKGASPAPSWNSRMGPERQVKWRGGTPPTPPVWRYDRDDLRAFAKWTRKVRIWEVQIAPYMPKKEASLLLYNSLTGELEAELEHAPLERINSSEGIEFIISSLQAPMEQKAIFQKRRYLADFEQIGRYANESMRSYVNRYKRAERNLGAVGMEVSAMYDSDARGNRLLERAKLGTNDQRLILVGSRYSLAFEDVSESMCMQFPDFRPPPSTVGRDGQPVVPKGTGKHSGSGYKGGSSSTSSSASSPGKGAKDSGKGSFKKVWVVDQTQFQDIPEEQAFVDDDQADDAKEDDLTIDHDQEEAGDQEQDENEADDDLADLAQVLTATTTCMACGEVGHWKGDDACKVSSKKALAEKAANDKGSGRAKGKGKSDEKPNDTFLVDYGSLDLYDGDQAYGSLFTVHMAAFQVQTVSNAQDLSGHMILDTACQRTCCGLTWLEHHVQSLDAFGLKVHRHKTTDDSFQFGKGSPVHAEYRAYIPVNIGDEYMIVGAGAVEANIPFLASNVLLDKTLGGRSFSGQLIGTIHLRKPSLRPRVGRKVHSRMLRAPPPWMQAWRRMVAALRGYRIRLWAGLSTATRLGLLPADGYGTPLEDKEDKEIQKERCKHDPKDMRRYGKMHGSFSKCSKCGLRSSFLSLLCAAAVFQQHGLAPPGAPTFSPEQGQAQTLDTYYQEVLGDFIGGSLDYQEAGHGCRGGSLDAPAGRARGQPGEHGPGRRVRLGSRRRVTGTMDKAVASYEIERNIYDAMDHAGQRPPPAVDLLELFAGTAKPTKFAAELQLRALQPLDRDTGTDLSDPKTQQEVYRAVKKTKPWLIVAGYPSTLYSLANENFNYRGQPEQLRQLRDDDRRVRRFVADLLQEQHRQGRFFLFENPQTSRLWQQPEILEIVDLPGVSSAVCHLGAFGAETKGGLPVCKPLRFLSNLPEMITDLAQKLSNTDLLFCEPVRGQAAADSHEYPDVLGYNIAEWKPVFENIKNMFGDSGARRPFLIDVDGDLGKQLASLFRMKITRIQATYMPMQRRIPMDIPLTARGAALLYNDGTHSIEVEALENVRFPKQRFDRPVLIGIFVYGDLLQESEPAGGQLETLPMSALPTDIRFEGLSPGTPMEVRRTVARLHLNMGHPSAQELTRLACYHGTPSAQLEAIRKLRCSTCERLKLPQAPRPATTPSMQPRQFCDELQSDVVFVRTMTGTSVAILGIVDVATNFHQATCLADRLGETTFTAIERVWLRPYGLPVRFRCDPDTRFQGYCKDRLEALGVEVEFCPPEAHWTIAVIERRNAVLRTILERMIDSNAATTLDEVEDILSATLHALNSSAMTKGRSAYQAVFGRLPRLPGGNLLSEPTSLASSPGDMAYRAELMRAEALCHLSEFAVERGIRRAILRKTKATAISDISPGQPCAYWRWRRKGVHKKGGWSMVSAEQLRPAVGFENWVPSQEDIAMLKDGSQSLKDTVWDDQTGPGPKEDYIMDEFDIEAPALEQEQISNTWDSQESEVNFASTAAKERRHGRNWSCTTTADYVTSFAVCTVAYDSDYKPVVEFTGDTDAAVTSQKAFRRDGVSMTATSQATTGPTTFPVESDGDGVNVNKSGHPRQLTRMELKQLDREIPWGQLLKLPKEQLELYVESAVKEAKSWFQWESVEPLTAEQVKEVMASPKLRKRILRSRAVFRDKARGQGINAEIENTGKAWTSWLADASTAFLQGRQPDGERPLPLFMRPPADEISAMTGQWTSDLYRIKSNVYGLSNAPRLWCAEVTKRLLQLNYEQHSFDRMLFLKRDQNGEIISLIKALIMVYVDDFLGTYRSDYNIDEVKSAFTWGSYSTMEPGNTYTFKGKQVRFRERVPGRFVLDINQKEFIDGMHSGKLRKGRLASDDLLTTEEKAEFRSVAGSLQWLCGQSRPELSPAVSLSNKGLETRTSDLKNLFDAVDYAKETSTNGISPGP</sequence>
<evidence type="ECO:0000259" key="6">
    <source>
        <dbReference type="PROSITE" id="PS50994"/>
    </source>
</evidence>
<dbReference type="InterPro" id="IPR029047">
    <property type="entry name" value="HSP70_peptide-bd_sf"/>
</dbReference>
<feature type="compositionally biased region" description="Low complexity" evidence="5">
    <location>
        <begin position="1468"/>
        <end position="1481"/>
    </location>
</feature>
<dbReference type="GO" id="GO:0003676">
    <property type="term" value="F:nucleic acid binding"/>
    <property type="evidence" value="ECO:0007669"/>
    <property type="project" value="InterPro"/>
</dbReference>
<comment type="similarity">
    <text evidence="1">Belongs to the heat shock protein 70 family.</text>
</comment>
<dbReference type="Gene3D" id="2.120.10.30">
    <property type="entry name" value="TolB, C-terminal domain"/>
    <property type="match status" value="1"/>
</dbReference>
<evidence type="ECO:0000256" key="1">
    <source>
        <dbReference type="ARBA" id="ARBA00007381"/>
    </source>
</evidence>
<feature type="region of interest" description="Disordered" evidence="5">
    <location>
        <begin position="1438"/>
        <end position="1489"/>
    </location>
</feature>
<evidence type="ECO:0000256" key="2">
    <source>
        <dbReference type="ARBA" id="ARBA00022741"/>
    </source>
</evidence>
<dbReference type="SUPFAM" id="SSF101898">
    <property type="entry name" value="NHL repeat"/>
    <property type="match status" value="1"/>
</dbReference>
<dbReference type="PROSITE" id="PS01036">
    <property type="entry name" value="HSP70_3"/>
    <property type="match status" value="1"/>
</dbReference>
<dbReference type="InterPro" id="IPR036397">
    <property type="entry name" value="RNaseH_sf"/>
</dbReference>
<dbReference type="Gene3D" id="3.30.710.10">
    <property type="entry name" value="Potassium Channel Kv1.1, Chain A"/>
    <property type="match status" value="1"/>
</dbReference>
<feature type="compositionally biased region" description="Basic and acidic residues" evidence="5">
    <location>
        <begin position="1093"/>
        <end position="1105"/>
    </location>
</feature>
<feature type="region of interest" description="Disordered" evidence="5">
    <location>
        <begin position="1089"/>
        <end position="1163"/>
    </location>
</feature>
<dbReference type="InterPro" id="IPR001584">
    <property type="entry name" value="Integrase_cat-core"/>
</dbReference>
<dbReference type="Pfam" id="PF07727">
    <property type="entry name" value="RVT_2"/>
    <property type="match status" value="1"/>
</dbReference>
<dbReference type="PRINTS" id="PR00301">
    <property type="entry name" value="HEATSHOCK70"/>
</dbReference>
<feature type="non-terminal residue" evidence="7">
    <location>
        <position position="3164"/>
    </location>
</feature>
<dbReference type="Pfam" id="PF02214">
    <property type="entry name" value="BTB_2"/>
    <property type="match status" value="1"/>
</dbReference>
<feature type="compositionally biased region" description="Low complexity" evidence="5">
    <location>
        <begin position="1013"/>
        <end position="1022"/>
    </location>
</feature>
<dbReference type="Proteomes" id="UP000601435">
    <property type="component" value="Unassembled WGS sequence"/>
</dbReference>
<dbReference type="GO" id="GO:0015074">
    <property type="term" value="P:DNA integration"/>
    <property type="evidence" value="ECO:0007669"/>
    <property type="project" value="InterPro"/>
</dbReference>
<dbReference type="InterPro" id="IPR043129">
    <property type="entry name" value="ATPase_NBD"/>
</dbReference>
<evidence type="ECO:0000256" key="4">
    <source>
        <dbReference type="SAM" id="Coils"/>
    </source>
</evidence>
<name>A0A813C3S7_9DINO</name>
<evidence type="ECO:0000313" key="7">
    <source>
        <dbReference type="EMBL" id="CAE7937806.1"/>
    </source>
</evidence>
<dbReference type="GO" id="GO:0005524">
    <property type="term" value="F:ATP binding"/>
    <property type="evidence" value="ECO:0007669"/>
    <property type="project" value="UniProtKB-KW"/>
</dbReference>
<dbReference type="OrthoDB" id="434689at2759"/>
<feature type="compositionally biased region" description="Basic and acidic residues" evidence="5">
    <location>
        <begin position="1150"/>
        <end position="1163"/>
    </location>
</feature>
<dbReference type="InterPro" id="IPR012337">
    <property type="entry name" value="RNaseH-like_sf"/>
</dbReference>
<feature type="region of interest" description="Disordered" evidence="5">
    <location>
        <begin position="1238"/>
        <end position="1259"/>
    </location>
</feature>
<dbReference type="Gene3D" id="3.30.420.10">
    <property type="entry name" value="Ribonuclease H-like superfamily/Ribonuclease H"/>
    <property type="match status" value="1"/>
</dbReference>
<feature type="region of interest" description="Disordered" evidence="5">
    <location>
        <begin position="360"/>
        <end position="379"/>
    </location>
</feature>
<dbReference type="Gene3D" id="3.90.640.10">
    <property type="entry name" value="Actin, Chain A, domain 4"/>
    <property type="match status" value="1"/>
</dbReference>
<dbReference type="EMBL" id="CAJNJA010084797">
    <property type="protein sequence ID" value="CAE7937806.1"/>
    <property type="molecule type" value="Genomic_DNA"/>
</dbReference>
<evidence type="ECO:0000256" key="5">
    <source>
        <dbReference type="SAM" id="MobiDB-lite"/>
    </source>
</evidence>
<protein>
    <submittedName>
        <fullName evidence="7">DnaK2 protein</fullName>
    </submittedName>
</protein>
<dbReference type="GO" id="GO:0140662">
    <property type="term" value="F:ATP-dependent protein folding chaperone"/>
    <property type="evidence" value="ECO:0007669"/>
    <property type="project" value="InterPro"/>
</dbReference>
<keyword evidence="4" id="KW-0175">Coiled coil</keyword>
<feature type="domain" description="Integrase catalytic" evidence="6">
    <location>
        <begin position="2394"/>
        <end position="2566"/>
    </location>
</feature>
<organism evidence="7 8">
    <name type="scientific">Symbiodinium necroappetens</name>
    <dbReference type="NCBI Taxonomy" id="1628268"/>
    <lineage>
        <taxon>Eukaryota</taxon>
        <taxon>Sar</taxon>
        <taxon>Alveolata</taxon>
        <taxon>Dinophyceae</taxon>
        <taxon>Suessiales</taxon>
        <taxon>Symbiodiniaceae</taxon>
        <taxon>Symbiodinium</taxon>
    </lineage>
</organism>
<dbReference type="PROSITE" id="PS00329">
    <property type="entry name" value="HSP70_2"/>
    <property type="match status" value="1"/>
</dbReference>
<keyword evidence="8" id="KW-1185">Reference proteome</keyword>
<evidence type="ECO:0000313" key="8">
    <source>
        <dbReference type="Proteomes" id="UP000601435"/>
    </source>
</evidence>
<dbReference type="PANTHER" id="PTHR19375">
    <property type="entry name" value="HEAT SHOCK PROTEIN 70KDA"/>
    <property type="match status" value="1"/>
</dbReference>
<dbReference type="InterPro" id="IPR018181">
    <property type="entry name" value="Heat_shock_70_CS"/>
</dbReference>
<proteinExistence type="inferred from homology"/>
<dbReference type="InterPro" id="IPR000210">
    <property type="entry name" value="BTB/POZ_dom"/>
</dbReference>
<dbReference type="GO" id="GO:0051260">
    <property type="term" value="P:protein homooligomerization"/>
    <property type="evidence" value="ECO:0007669"/>
    <property type="project" value="InterPro"/>
</dbReference>
<reference evidence="7" key="1">
    <citation type="submission" date="2021-02" db="EMBL/GenBank/DDBJ databases">
        <authorList>
            <person name="Dougan E. K."/>
            <person name="Rhodes N."/>
            <person name="Thang M."/>
            <person name="Chan C."/>
        </authorList>
    </citation>
    <scope>NUCLEOTIDE SEQUENCE</scope>
</reference>
<dbReference type="InterPro" id="IPR003131">
    <property type="entry name" value="T1-type_BTB"/>
</dbReference>
<dbReference type="SUPFAM" id="SSF100920">
    <property type="entry name" value="Heat shock protein 70kD (HSP70), peptide-binding domain"/>
    <property type="match status" value="1"/>
</dbReference>
<dbReference type="Gene3D" id="3.30.420.40">
    <property type="match status" value="3"/>
</dbReference>
<gene>
    <name evidence="7" type="primary">dnaK2</name>
    <name evidence="7" type="ORF">SNEC2469_LOCUS32900</name>
</gene>
<dbReference type="PROSITE" id="PS50994">
    <property type="entry name" value="INTEGRASE"/>
    <property type="match status" value="1"/>
</dbReference>
<dbReference type="SUPFAM" id="SSF54695">
    <property type="entry name" value="POZ domain"/>
    <property type="match status" value="1"/>
</dbReference>
<dbReference type="Gene3D" id="2.60.34.10">
    <property type="entry name" value="Substrate Binding Domain Of DNAk, Chain A, domain 1"/>
    <property type="match status" value="1"/>
</dbReference>